<dbReference type="PROSITE" id="PS00107">
    <property type="entry name" value="PROTEIN_KINASE_ATP"/>
    <property type="match status" value="2"/>
</dbReference>
<keyword evidence="13" id="KW-0677">Repeat</keyword>
<evidence type="ECO:0000256" key="12">
    <source>
        <dbReference type="ARBA" id="ARBA00022729"/>
    </source>
</evidence>
<feature type="transmembrane region" description="Helical" evidence="24">
    <location>
        <begin position="1832"/>
        <end position="1854"/>
    </location>
</feature>
<evidence type="ECO:0000256" key="16">
    <source>
        <dbReference type="ARBA" id="ARBA00022840"/>
    </source>
</evidence>
<evidence type="ECO:0000256" key="21">
    <source>
        <dbReference type="ARBA" id="ARBA00047899"/>
    </source>
</evidence>
<keyword evidence="28" id="KW-1185">Reference proteome</keyword>
<comment type="similarity">
    <text evidence="3">Belongs to the protein kinase superfamily. Ser/Thr protein kinase family.</text>
</comment>
<dbReference type="OMA" id="DEESMIQ"/>
<evidence type="ECO:0000256" key="3">
    <source>
        <dbReference type="ARBA" id="ARBA00008684"/>
    </source>
</evidence>
<feature type="domain" description="Protein kinase" evidence="26">
    <location>
        <begin position="804"/>
        <end position="1085"/>
    </location>
</feature>
<accession>A0A068TX30</accession>
<dbReference type="OrthoDB" id="676979at2759"/>
<dbReference type="PhylomeDB" id="A0A068TX30"/>
<keyword evidence="14 23" id="KW-0547">Nucleotide-binding</keyword>
<dbReference type="GO" id="GO:0005886">
    <property type="term" value="C:plasma membrane"/>
    <property type="evidence" value="ECO:0007669"/>
    <property type="project" value="UniProtKB-SubCell"/>
</dbReference>
<dbReference type="InParanoid" id="A0A068TX30"/>
<dbReference type="PANTHER" id="PTHR27008:SF602">
    <property type="entry name" value="LRR RECEPTOR-LIKE SERINE_THREONINE-PROTEIN KINASE EFR"/>
    <property type="match status" value="1"/>
</dbReference>
<dbReference type="GO" id="GO:0009791">
    <property type="term" value="P:post-embryonic development"/>
    <property type="evidence" value="ECO:0007669"/>
    <property type="project" value="UniProtKB-ARBA"/>
</dbReference>
<dbReference type="SUPFAM" id="SSF56112">
    <property type="entry name" value="Protein kinase-like (PK-like)"/>
    <property type="match status" value="2"/>
</dbReference>
<dbReference type="Pfam" id="PF23598">
    <property type="entry name" value="LRR_14"/>
    <property type="match status" value="2"/>
</dbReference>
<comment type="catalytic activity">
    <reaction evidence="22">
        <text>L-seryl-[protein] + ATP = O-phospho-L-seryl-[protein] + ADP + H(+)</text>
        <dbReference type="Rhea" id="RHEA:17989"/>
        <dbReference type="Rhea" id="RHEA-COMP:9863"/>
        <dbReference type="Rhea" id="RHEA-COMP:11604"/>
        <dbReference type="ChEBI" id="CHEBI:15378"/>
        <dbReference type="ChEBI" id="CHEBI:29999"/>
        <dbReference type="ChEBI" id="CHEBI:30616"/>
        <dbReference type="ChEBI" id="CHEBI:83421"/>
        <dbReference type="ChEBI" id="CHEBI:456216"/>
        <dbReference type="EC" id="2.7.11.1"/>
    </reaction>
</comment>
<evidence type="ECO:0000256" key="4">
    <source>
        <dbReference type="ARBA" id="ARBA00009592"/>
    </source>
</evidence>
<evidence type="ECO:0000256" key="2">
    <source>
        <dbReference type="ARBA" id="ARBA00004479"/>
    </source>
</evidence>
<dbReference type="Gramene" id="CDP00850">
    <property type="protein sequence ID" value="CDP00850"/>
    <property type="gene ID" value="GSCOC_T00032958001"/>
</dbReference>
<keyword evidence="19" id="KW-0675">Receptor</keyword>
<evidence type="ECO:0000313" key="27">
    <source>
        <dbReference type="EMBL" id="CDP00850.1"/>
    </source>
</evidence>
<proteinExistence type="inferred from homology"/>
<dbReference type="Proteomes" id="UP000295252">
    <property type="component" value="Chromosome III"/>
</dbReference>
<evidence type="ECO:0000256" key="7">
    <source>
        <dbReference type="ARBA" id="ARBA00022527"/>
    </source>
</evidence>
<dbReference type="InterPro" id="IPR051809">
    <property type="entry name" value="Plant_receptor-like_S/T_kinase"/>
</dbReference>
<evidence type="ECO:0000256" key="22">
    <source>
        <dbReference type="ARBA" id="ARBA00048679"/>
    </source>
</evidence>
<dbReference type="InterPro" id="IPR032675">
    <property type="entry name" value="LRR_dom_sf"/>
</dbReference>
<evidence type="ECO:0000256" key="24">
    <source>
        <dbReference type="SAM" id="Phobius"/>
    </source>
</evidence>
<dbReference type="GO" id="GO:0006952">
    <property type="term" value="P:defense response"/>
    <property type="evidence" value="ECO:0007669"/>
    <property type="project" value="UniProtKB-ARBA"/>
</dbReference>
<evidence type="ECO:0000256" key="9">
    <source>
        <dbReference type="ARBA" id="ARBA00022614"/>
    </source>
</evidence>
<feature type="domain" description="Protein kinase" evidence="26">
    <location>
        <begin position="1890"/>
        <end position="2170"/>
    </location>
</feature>
<dbReference type="InterPro" id="IPR003591">
    <property type="entry name" value="Leu-rich_rpt_typical-subtyp"/>
</dbReference>
<dbReference type="InterPro" id="IPR017441">
    <property type="entry name" value="Protein_kinase_ATP_BS"/>
</dbReference>
<keyword evidence="12 25" id="KW-0732">Signal</keyword>
<comment type="subcellular location">
    <subcellularLocation>
        <location evidence="1">Cell membrane</location>
        <topology evidence="1">Single-pass membrane protein</topology>
    </subcellularLocation>
    <subcellularLocation>
        <location evidence="2">Membrane</location>
        <topology evidence="2">Single-pass type I membrane protein</topology>
    </subcellularLocation>
</comment>
<comment type="catalytic activity">
    <reaction evidence="21">
        <text>L-threonyl-[protein] + ATP = O-phospho-L-threonyl-[protein] + ADP + H(+)</text>
        <dbReference type="Rhea" id="RHEA:46608"/>
        <dbReference type="Rhea" id="RHEA-COMP:11060"/>
        <dbReference type="Rhea" id="RHEA-COMP:11605"/>
        <dbReference type="ChEBI" id="CHEBI:15378"/>
        <dbReference type="ChEBI" id="CHEBI:30013"/>
        <dbReference type="ChEBI" id="CHEBI:30616"/>
        <dbReference type="ChEBI" id="CHEBI:61977"/>
        <dbReference type="ChEBI" id="CHEBI:456216"/>
        <dbReference type="EC" id="2.7.11.1"/>
    </reaction>
</comment>
<dbReference type="STRING" id="49390.A0A068TX30"/>
<dbReference type="Pfam" id="PF08263">
    <property type="entry name" value="LRRNT_2"/>
    <property type="match status" value="2"/>
</dbReference>
<dbReference type="FunFam" id="3.80.10.10:FF:000275">
    <property type="entry name" value="Leucine-rich repeat receptor-like protein kinase"/>
    <property type="match status" value="1"/>
</dbReference>
<dbReference type="SMART" id="SM00369">
    <property type="entry name" value="LRR_TYP"/>
    <property type="match status" value="20"/>
</dbReference>
<dbReference type="FunFam" id="3.80.10.10:FF:000233">
    <property type="entry name" value="Leucine-rich repeat receptor-like protein kinase TDR"/>
    <property type="match status" value="1"/>
</dbReference>
<reference evidence="28" key="1">
    <citation type="journal article" date="2014" name="Science">
        <title>The coffee genome provides insight into the convergent evolution of caffeine biosynthesis.</title>
        <authorList>
            <person name="Denoeud F."/>
            <person name="Carretero-Paulet L."/>
            <person name="Dereeper A."/>
            <person name="Droc G."/>
            <person name="Guyot R."/>
            <person name="Pietrella M."/>
            <person name="Zheng C."/>
            <person name="Alberti A."/>
            <person name="Anthony F."/>
            <person name="Aprea G."/>
            <person name="Aury J.M."/>
            <person name="Bento P."/>
            <person name="Bernard M."/>
            <person name="Bocs S."/>
            <person name="Campa C."/>
            <person name="Cenci A."/>
            <person name="Combes M.C."/>
            <person name="Crouzillat D."/>
            <person name="Da Silva C."/>
            <person name="Daddiego L."/>
            <person name="De Bellis F."/>
            <person name="Dussert S."/>
            <person name="Garsmeur O."/>
            <person name="Gayraud T."/>
            <person name="Guignon V."/>
            <person name="Jahn K."/>
            <person name="Jamilloux V."/>
            <person name="Joet T."/>
            <person name="Labadie K."/>
            <person name="Lan T."/>
            <person name="Leclercq J."/>
            <person name="Lepelley M."/>
            <person name="Leroy T."/>
            <person name="Li L.T."/>
            <person name="Librado P."/>
            <person name="Lopez L."/>
            <person name="Munoz A."/>
            <person name="Noel B."/>
            <person name="Pallavicini A."/>
            <person name="Perrotta G."/>
            <person name="Poncet V."/>
            <person name="Pot D."/>
            <person name="Priyono X."/>
            <person name="Rigoreau M."/>
            <person name="Rouard M."/>
            <person name="Rozas J."/>
            <person name="Tranchant-Dubreuil C."/>
            <person name="VanBuren R."/>
            <person name="Zhang Q."/>
            <person name="Andrade A.C."/>
            <person name="Argout X."/>
            <person name="Bertrand B."/>
            <person name="de Kochko A."/>
            <person name="Graziosi G."/>
            <person name="Henry R.J."/>
            <person name="Jayarama X."/>
            <person name="Ming R."/>
            <person name="Nagai C."/>
            <person name="Rounsley S."/>
            <person name="Sankoff D."/>
            <person name="Giuliano G."/>
            <person name="Albert V.A."/>
            <person name="Wincker P."/>
            <person name="Lashermes P."/>
        </authorList>
    </citation>
    <scope>NUCLEOTIDE SEQUENCE [LARGE SCALE GENOMIC DNA]</scope>
    <source>
        <strain evidence="28">cv. DH200-94</strain>
    </source>
</reference>
<dbReference type="InterPro" id="IPR000719">
    <property type="entry name" value="Prot_kinase_dom"/>
</dbReference>
<gene>
    <name evidence="27" type="ORF">GSCOC_T00032958001</name>
</gene>
<keyword evidence="11 24" id="KW-0812">Transmembrane</keyword>
<feature type="binding site" evidence="23">
    <location>
        <position position="1918"/>
    </location>
    <ligand>
        <name>ATP</name>
        <dbReference type="ChEBI" id="CHEBI:30616"/>
    </ligand>
</feature>
<dbReference type="Pfam" id="PF00069">
    <property type="entry name" value="Pkinase"/>
    <property type="match status" value="2"/>
</dbReference>
<keyword evidence="15" id="KW-0418">Kinase</keyword>
<evidence type="ECO:0000256" key="14">
    <source>
        <dbReference type="ARBA" id="ARBA00022741"/>
    </source>
</evidence>
<dbReference type="FunFam" id="3.30.200.20:FF:000661">
    <property type="entry name" value="Serine-threonine protein kinase plant-type"/>
    <property type="match status" value="2"/>
</dbReference>
<feature type="transmembrane region" description="Helical" evidence="24">
    <location>
        <begin position="746"/>
        <end position="768"/>
    </location>
</feature>
<dbReference type="PROSITE" id="PS00108">
    <property type="entry name" value="PROTEIN_KINASE_ST"/>
    <property type="match status" value="2"/>
</dbReference>
<dbReference type="InterPro" id="IPR001611">
    <property type="entry name" value="Leu-rich_rpt"/>
</dbReference>
<evidence type="ECO:0000256" key="19">
    <source>
        <dbReference type="ARBA" id="ARBA00023170"/>
    </source>
</evidence>
<dbReference type="SMART" id="SM00220">
    <property type="entry name" value="S_TKc"/>
    <property type="match status" value="2"/>
</dbReference>
<evidence type="ECO:0000256" key="11">
    <source>
        <dbReference type="ARBA" id="ARBA00022692"/>
    </source>
</evidence>
<evidence type="ECO:0000256" key="17">
    <source>
        <dbReference type="ARBA" id="ARBA00022989"/>
    </source>
</evidence>
<evidence type="ECO:0000256" key="18">
    <source>
        <dbReference type="ARBA" id="ARBA00023136"/>
    </source>
</evidence>
<dbReference type="SUPFAM" id="SSF52058">
    <property type="entry name" value="L domain-like"/>
    <property type="match status" value="3"/>
</dbReference>
<keyword evidence="9" id="KW-0433">Leucine-rich repeat</keyword>
<evidence type="ECO:0000256" key="25">
    <source>
        <dbReference type="SAM" id="SignalP"/>
    </source>
</evidence>
<dbReference type="InterPro" id="IPR055414">
    <property type="entry name" value="LRR_R13L4/SHOC2-like"/>
</dbReference>
<organism evidence="27 28">
    <name type="scientific">Coffea canephora</name>
    <name type="common">Robusta coffee</name>
    <dbReference type="NCBI Taxonomy" id="49390"/>
    <lineage>
        <taxon>Eukaryota</taxon>
        <taxon>Viridiplantae</taxon>
        <taxon>Streptophyta</taxon>
        <taxon>Embryophyta</taxon>
        <taxon>Tracheophyta</taxon>
        <taxon>Spermatophyta</taxon>
        <taxon>Magnoliopsida</taxon>
        <taxon>eudicotyledons</taxon>
        <taxon>Gunneridae</taxon>
        <taxon>Pentapetalae</taxon>
        <taxon>asterids</taxon>
        <taxon>lamiids</taxon>
        <taxon>Gentianales</taxon>
        <taxon>Rubiaceae</taxon>
        <taxon>Ixoroideae</taxon>
        <taxon>Gardenieae complex</taxon>
        <taxon>Bertiereae - Coffeeae clade</taxon>
        <taxon>Coffeeae</taxon>
        <taxon>Coffea</taxon>
    </lineage>
</organism>
<dbReference type="InterPro" id="IPR013210">
    <property type="entry name" value="LRR_N_plant-typ"/>
</dbReference>
<sequence length="2175" mass="241277">MQRTYFLFAGALVLLHFIATSSATIIVANSQNNSASDLNALLAFKATIFDPQRIIPTNWSTSSSVCNWIGITCNARHHRVAAINLSYMGIVGTIPPELGNLSFLVWLNVRNNSFHGHLPTELSRLHRLKYINLASNDFEGEFPSWLGCLSALWYINFEYNRFSGSLSGRLSNFTKLETIRLDYNFFTGNLSEEFSALPKLTVLDIQFNQLAGPLPQALFNLSSLQIIGFTNNSLSGYLPAHICDYLPQLKGLYLSLNNFEGEIPSGIGECSGLQVLSLSYNKFRGYIPREIWNLTTLTRLVLGGNDLTGILPQEVGNLSKLEVVQLTSNRLRGPITLKLFNISTLQFISLSENSFSGELPSTLGVFLPNLEELYLGENTFTGAILTSISNASRLRVLDIGGNHFTGAIPHSLGNLRLLEVLSVTNNDFFGDLRSNGLSFITSLANCKNLKSLRITGNPLNGFLPKSTGNLSSSLESFHAGRCGIKSEIPSSIGNLSNLVELYFENNSLTGLIPATMKWFLKLQRIDLSDNQILGAIPSEFCNLLNLGELGLGQNKLSGMVPSCLGNVTTLRYVYLNSNNLSSVIPTSFWSLRDILELDMSGNYLTGSLPAEIGNFKALVTLNLSNNQYLGGIPNTIGALQDLQELSLEHNKLQGSIPDSMKNMLQLRHLDLSFNHLEGVIPNSLQVLLDLQYFNVSYNRLRGPIPHGGPFANFTNLSFLSNEALCGAPWLQPCASIFEHESRTKRIVMVVLLTSGSVILALVISIFLIRLKLRKKILAPTQNLLPMATFERVSFHELRQITNGFSESNLLGSGSFGSVYKGIRENGMVWAIKVFDLQPEGAFKSFDRECEILSCLRHRNLTRVITACSSPDFKALVLEYMPNGSLEKWLHSNPHFLNIKQRLGIMIDVASGLEYLHYGYSMPIVHCDLKPSNILLDEDMVGHICDFGIAKLLGDGESVMQTKTLATFGYIAPEYGLEGLISTSSDVYSFGIILMETFTKRKPKDEMFTKELNLRRWTQECSPDSVTQVIDGDLLHPEDKTVQRKIECISSILQLSLSCTTDAPEERINMKEVQGALRKIKLHSASISIANNHNNSASDLNALLAFKAAIFDPQRIIPTNWSTSTSVCNWIGITCNARHHRVAAIDLSYMGIAGTIPPELGNLSFLVRLNVMNNSFHGHLPTELSRLRQLKYISLEGNAFEGELPSWLGGLTALRYLSFRDNRFSGSLSGRLSNFTKLETIELAYNFLTGNIPEEFSALPKLKLLDIQSNQLVGPLPWALFNLSSLRIISFTGNSFSGYLPAHVCDYLPQLQGLYLSRNYFEGEIPSGIGECSRLQVLSLSYNKFRGYIPKEFWNLTTLTQIALGGNDLTAGEIPKGIDNLYNLEILGMERANVTGIIPQEVGNLSKLEVLNLGLNRLRGPIPLKLFNSSTVRVIALTENDLSGELPSTIGAFLPNLEELYLGRNEFTGTILKSISNASRLKMLELEMNHFTGAIPHSLGNLRLLEQFAIWQNDFSEDSLSKELSFIISLSNCKHLTELWIDDNPLNGFLPKSIGNLSSSLESIIASNCGIISEIPSSIGNLSNLVMLSFATNSLTGVIPTTIKWLSKLQMIDLSDNQIQGAIPSELCYLLNLGGLYLAKNKLSGVVPSCLGNVTTLRYVDLNSNSLSSMIPTSFWSLIYILELDMSGNYLTGPLPAEIGTFKAIVFLNLSNNQYLGGIPSTIGALQGLQELSLEHNKLQGLIPNSMKNMLQLQHLDLSFNHLEGEIPNSLQVLSDLQYFNVSYNRLRGPIPHGGPFANFTNLSFLSNEALCGTPWLQPCTSTFEHESRTKRIVMIVLLTSGSVILALVILIFLMRLKLRKKTLAATQNLLPMATFERVSFHELRQITDEFSESNLLGSGSFGSVYKGIHENGMVWAIKVFDLQLEGAFKSFDRECEVLSCLRHRNLTRVITACSSLDFKALVLEYMPNGSLEKWLHVNHHVLSIMQRLDITIDVASGLEYLHYGYSTPIVHCDLKPSNILLDQDMVGHVCDFGIAKLLGDGESMVQTKTLATFGYIAPEYGLEGLVSTSCDVYSFGITLMETFTKRKPKDEMFTEELSLRRWVQDCLPDSVIQVIDRDLLHPENELVQKKINCISSVLQLGLSCTTDAPQERINMKEVLRALQKIKLQFIKDITP</sequence>
<dbReference type="InterPro" id="IPR011009">
    <property type="entry name" value="Kinase-like_dom_sf"/>
</dbReference>
<dbReference type="SMART" id="SM00365">
    <property type="entry name" value="LRR_SD22"/>
    <property type="match status" value="10"/>
</dbReference>
<comment type="similarity">
    <text evidence="4">Belongs to the RLP family.</text>
</comment>
<keyword evidence="8" id="KW-0597">Phosphoprotein</keyword>
<dbReference type="EMBL" id="HG739089">
    <property type="protein sequence ID" value="CDP00850.1"/>
    <property type="molecule type" value="Genomic_DNA"/>
</dbReference>
<evidence type="ECO:0000256" key="23">
    <source>
        <dbReference type="PROSITE-ProRule" id="PRU10141"/>
    </source>
</evidence>
<feature type="chain" id="PRO_5001654350" description="non-specific serine/threonine protein kinase" evidence="25">
    <location>
        <begin position="24"/>
        <end position="2175"/>
    </location>
</feature>
<dbReference type="Gene3D" id="1.10.510.10">
    <property type="entry name" value="Transferase(Phosphotransferase) domain 1"/>
    <property type="match status" value="2"/>
</dbReference>
<dbReference type="Gene3D" id="3.30.200.20">
    <property type="entry name" value="Phosphorylase Kinase, domain 1"/>
    <property type="match status" value="2"/>
</dbReference>
<dbReference type="EC" id="2.7.11.1" evidence="5"/>
<keyword evidence="20" id="KW-0325">Glycoprotein</keyword>
<evidence type="ECO:0000256" key="8">
    <source>
        <dbReference type="ARBA" id="ARBA00022553"/>
    </source>
</evidence>
<dbReference type="SUPFAM" id="SSF52047">
    <property type="entry name" value="RNI-like"/>
    <property type="match status" value="2"/>
</dbReference>
<dbReference type="FunFam" id="1.10.510.10:FF:000358">
    <property type="entry name" value="Putative leucine-rich repeat receptor-like serine/threonine-protein kinase"/>
    <property type="match status" value="2"/>
</dbReference>
<feature type="signal peptide" evidence="25">
    <location>
        <begin position="1"/>
        <end position="23"/>
    </location>
</feature>
<dbReference type="Gene3D" id="3.80.10.10">
    <property type="entry name" value="Ribonuclease Inhibitor"/>
    <property type="match status" value="10"/>
</dbReference>
<evidence type="ECO:0000313" key="28">
    <source>
        <dbReference type="Proteomes" id="UP000295252"/>
    </source>
</evidence>
<dbReference type="FunFam" id="3.80.10.10:FF:000095">
    <property type="entry name" value="LRR receptor-like serine/threonine-protein kinase GSO1"/>
    <property type="match status" value="2"/>
</dbReference>
<evidence type="ECO:0000259" key="26">
    <source>
        <dbReference type="PROSITE" id="PS50011"/>
    </source>
</evidence>
<evidence type="ECO:0000256" key="13">
    <source>
        <dbReference type="ARBA" id="ARBA00022737"/>
    </source>
</evidence>
<evidence type="ECO:0000256" key="1">
    <source>
        <dbReference type="ARBA" id="ARBA00004162"/>
    </source>
</evidence>
<name>A0A068TX30_COFCA</name>
<keyword evidence="6" id="KW-1003">Cell membrane</keyword>
<keyword evidence="17 24" id="KW-1133">Transmembrane helix</keyword>
<dbReference type="GO" id="GO:0051707">
    <property type="term" value="P:response to other organism"/>
    <property type="evidence" value="ECO:0007669"/>
    <property type="project" value="UniProtKB-ARBA"/>
</dbReference>
<dbReference type="GO" id="GO:0005524">
    <property type="term" value="F:ATP binding"/>
    <property type="evidence" value="ECO:0007669"/>
    <property type="project" value="UniProtKB-UniRule"/>
</dbReference>
<dbReference type="PROSITE" id="PS50011">
    <property type="entry name" value="PROTEIN_KINASE_DOM"/>
    <property type="match status" value="2"/>
</dbReference>
<dbReference type="InterPro" id="IPR008271">
    <property type="entry name" value="Ser/Thr_kinase_AS"/>
</dbReference>
<dbReference type="Pfam" id="PF00560">
    <property type="entry name" value="LRR_1"/>
    <property type="match status" value="7"/>
</dbReference>
<dbReference type="PANTHER" id="PTHR27008">
    <property type="entry name" value="OS04G0122200 PROTEIN"/>
    <property type="match status" value="1"/>
</dbReference>
<dbReference type="Pfam" id="PF13855">
    <property type="entry name" value="LRR_8"/>
    <property type="match status" value="3"/>
</dbReference>
<dbReference type="FunFam" id="3.80.10.10:FF:000317">
    <property type="entry name" value="Inactive leucine-rich repeat receptor-like protein kinase"/>
    <property type="match status" value="1"/>
</dbReference>
<keyword evidence="18 24" id="KW-0472">Membrane</keyword>
<keyword evidence="10" id="KW-0808">Transferase</keyword>
<keyword evidence="7" id="KW-0723">Serine/threonine-protein kinase</keyword>
<feature type="binding site" evidence="23">
    <location>
        <position position="832"/>
    </location>
    <ligand>
        <name>ATP</name>
        <dbReference type="ChEBI" id="CHEBI:30616"/>
    </ligand>
</feature>
<evidence type="ECO:0000256" key="15">
    <source>
        <dbReference type="ARBA" id="ARBA00022777"/>
    </source>
</evidence>
<protein>
    <recommendedName>
        <fullName evidence="5">non-specific serine/threonine protein kinase</fullName>
        <ecNumber evidence="5">2.7.11.1</ecNumber>
    </recommendedName>
</protein>
<evidence type="ECO:0000256" key="5">
    <source>
        <dbReference type="ARBA" id="ARBA00012513"/>
    </source>
</evidence>
<evidence type="ECO:0000256" key="10">
    <source>
        <dbReference type="ARBA" id="ARBA00022679"/>
    </source>
</evidence>
<evidence type="ECO:0000256" key="20">
    <source>
        <dbReference type="ARBA" id="ARBA00023180"/>
    </source>
</evidence>
<dbReference type="GO" id="GO:0004674">
    <property type="term" value="F:protein serine/threonine kinase activity"/>
    <property type="evidence" value="ECO:0007669"/>
    <property type="project" value="UniProtKB-KW"/>
</dbReference>
<evidence type="ECO:0000256" key="6">
    <source>
        <dbReference type="ARBA" id="ARBA00022475"/>
    </source>
</evidence>
<keyword evidence="16 23" id="KW-0067">ATP-binding</keyword>